<feature type="chain" id="PRO_5004508451" description="Secreted protein" evidence="1">
    <location>
        <begin position="26"/>
        <end position="160"/>
    </location>
</feature>
<feature type="signal peptide" evidence="1">
    <location>
        <begin position="1"/>
        <end position="25"/>
    </location>
</feature>
<gene>
    <name evidence="2" type="ORF">GLAREA_07576</name>
</gene>
<organism evidence="2 3">
    <name type="scientific">Glarea lozoyensis (strain ATCC 20868 / MF5171)</name>
    <dbReference type="NCBI Taxonomy" id="1116229"/>
    <lineage>
        <taxon>Eukaryota</taxon>
        <taxon>Fungi</taxon>
        <taxon>Dikarya</taxon>
        <taxon>Ascomycota</taxon>
        <taxon>Pezizomycotina</taxon>
        <taxon>Leotiomycetes</taxon>
        <taxon>Helotiales</taxon>
        <taxon>Helotiaceae</taxon>
        <taxon>Glarea</taxon>
    </lineage>
</organism>
<dbReference type="RefSeq" id="XP_008080455.1">
    <property type="nucleotide sequence ID" value="XM_008082264.1"/>
</dbReference>
<sequence>MYTITFIRSILRTLFAGLLISVSGAKINQKRTPTTHPKYTPLCRPAGGQPSLEGSKIENFNANIAKINNQTLSLEIPPKSCEDILCTVDSNIQLCNEKEDMKTVDKAVLLDMLDSIRAYCVDPRFYGQVSDGNGINVVHSTNCNLTPASPRSIALEFEDR</sequence>
<dbReference type="KEGG" id="glz:GLAREA_07576"/>
<proteinExistence type="predicted"/>
<accession>S3E1T5</accession>
<keyword evidence="3" id="KW-1185">Reference proteome</keyword>
<evidence type="ECO:0008006" key="4">
    <source>
        <dbReference type="Google" id="ProtNLM"/>
    </source>
</evidence>
<protein>
    <recommendedName>
        <fullName evidence="4">Secreted protein</fullName>
    </recommendedName>
</protein>
<dbReference type="AlphaFoldDB" id="S3E1T5"/>
<evidence type="ECO:0000256" key="1">
    <source>
        <dbReference type="SAM" id="SignalP"/>
    </source>
</evidence>
<dbReference type="EMBL" id="KE145359">
    <property type="protein sequence ID" value="EPE32443.1"/>
    <property type="molecule type" value="Genomic_DNA"/>
</dbReference>
<evidence type="ECO:0000313" key="2">
    <source>
        <dbReference type="EMBL" id="EPE32443.1"/>
    </source>
</evidence>
<dbReference type="HOGENOM" id="CLU_1740681_0_0_1"/>
<evidence type="ECO:0000313" key="3">
    <source>
        <dbReference type="Proteomes" id="UP000016922"/>
    </source>
</evidence>
<name>S3E1T5_GLAL2</name>
<dbReference type="Proteomes" id="UP000016922">
    <property type="component" value="Unassembled WGS sequence"/>
</dbReference>
<dbReference type="GeneID" id="19466629"/>
<reference evidence="2 3" key="1">
    <citation type="journal article" date="2013" name="BMC Genomics">
        <title>Genomics-driven discovery of the pneumocandin biosynthetic gene cluster in the fungus Glarea lozoyensis.</title>
        <authorList>
            <person name="Chen L."/>
            <person name="Yue Q."/>
            <person name="Zhang X."/>
            <person name="Xiang M."/>
            <person name="Wang C."/>
            <person name="Li S."/>
            <person name="Che Y."/>
            <person name="Ortiz-Lopez F.J."/>
            <person name="Bills G.F."/>
            <person name="Liu X."/>
            <person name="An Z."/>
        </authorList>
    </citation>
    <scope>NUCLEOTIDE SEQUENCE [LARGE SCALE GENOMIC DNA]</scope>
    <source>
        <strain evidence="3">ATCC 20868 / MF5171</strain>
    </source>
</reference>
<keyword evidence="1" id="KW-0732">Signal</keyword>